<evidence type="ECO:0000313" key="2">
    <source>
        <dbReference type="EMBL" id="OAP62186.1"/>
    </source>
</evidence>
<comment type="caution">
    <text evidence="2">The sequence shown here is derived from an EMBL/GenBank/DDBJ whole genome shotgun (WGS) entry which is preliminary data.</text>
</comment>
<dbReference type="PANTHER" id="PTHR42070">
    <property type="entry name" value="FILAMENT ASSOCIATED PROTEIN, PUTATIVE (AFU_ORTHOLOGUE AFUA_8G06630)-RELATED"/>
    <property type="match status" value="1"/>
</dbReference>
<dbReference type="GeneID" id="30008558"/>
<dbReference type="PANTHER" id="PTHR42070:SF1">
    <property type="entry name" value="FILAMENT ASSOCIATED PROTEIN, PUTATIVE (AFU_ORTHOLOGUE AFUA_8G06630)-RELATED"/>
    <property type="match status" value="1"/>
</dbReference>
<proteinExistence type="predicted"/>
<reference evidence="2 3" key="1">
    <citation type="submission" date="2016-04" db="EMBL/GenBank/DDBJ databases">
        <title>Draft genome of Fonsecaea erecta CBS 125763.</title>
        <authorList>
            <person name="Weiss V.A."/>
            <person name="Vicente V.A."/>
            <person name="Raittz R.T."/>
            <person name="Moreno L.F."/>
            <person name="De Souza E.M."/>
            <person name="Pedrosa F.O."/>
            <person name="Steffens M.B."/>
            <person name="Faoro H."/>
            <person name="Tadra-Sfeir M.Z."/>
            <person name="Najafzadeh M.J."/>
            <person name="Felipe M.S."/>
            <person name="Teixeira M."/>
            <person name="Sun J."/>
            <person name="Xi L."/>
            <person name="Gomes R."/>
            <person name="De Azevedo C.M."/>
            <person name="Salgado C.G."/>
            <person name="Da Silva M.B."/>
            <person name="Nascimento M.F."/>
            <person name="Queiroz-Telles F."/>
            <person name="Attili D.S."/>
            <person name="Gorbushina A."/>
        </authorList>
    </citation>
    <scope>NUCLEOTIDE SEQUENCE [LARGE SCALE GENOMIC DNA]</scope>
    <source>
        <strain evidence="2 3">CBS 125763</strain>
    </source>
</reference>
<keyword evidence="3" id="KW-1185">Reference proteome</keyword>
<feature type="compositionally biased region" description="Polar residues" evidence="1">
    <location>
        <begin position="1"/>
        <end position="12"/>
    </location>
</feature>
<protein>
    <recommendedName>
        <fullName evidence="4">BZIP domain-containing protein</fullName>
    </recommendedName>
</protein>
<dbReference type="RefSeq" id="XP_018695553.1">
    <property type="nucleotide sequence ID" value="XM_018835903.1"/>
</dbReference>
<accession>A0A178ZS18</accession>
<feature type="region of interest" description="Disordered" evidence="1">
    <location>
        <begin position="1"/>
        <end position="30"/>
    </location>
</feature>
<dbReference type="OrthoDB" id="4505928at2759"/>
<dbReference type="EMBL" id="LVYI01000003">
    <property type="protein sequence ID" value="OAP62186.1"/>
    <property type="molecule type" value="Genomic_DNA"/>
</dbReference>
<sequence>MDSEGSEGSTNVDAVISKQQRVRDNQRRSRARRREYLAELESQLQQCRITCREAELQRAAFAELQAENSRLRDVLKNAGINPDNVETTLPRPGGLAAASFRQLKPKLFVPEVTNPPPAVSQKPGGSVCCSTPSPSSYCAPQHPVSSGSLPPYDAQYNYQLMAASTASTVTMSTIGPPNGLPTSSYGWNFPPQSQGPHPPSESSFLCHVFLVPPSGPLCADDGDSISCSVAKDMIAQYNPTPEEMENIVARLSNPFSRPIFQGERCRVNRQILFQILYEMNSKQDRPFVRGRVTDTEQNGP</sequence>
<gene>
    <name evidence="2" type="ORF">AYL99_04389</name>
</gene>
<dbReference type="Proteomes" id="UP000078343">
    <property type="component" value="Unassembled WGS sequence"/>
</dbReference>
<evidence type="ECO:0008006" key="4">
    <source>
        <dbReference type="Google" id="ProtNLM"/>
    </source>
</evidence>
<dbReference type="STRING" id="1367422.A0A178ZS18"/>
<dbReference type="AlphaFoldDB" id="A0A178ZS18"/>
<organism evidence="2 3">
    <name type="scientific">Fonsecaea erecta</name>
    <dbReference type="NCBI Taxonomy" id="1367422"/>
    <lineage>
        <taxon>Eukaryota</taxon>
        <taxon>Fungi</taxon>
        <taxon>Dikarya</taxon>
        <taxon>Ascomycota</taxon>
        <taxon>Pezizomycotina</taxon>
        <taxon>Eurotiomycetes</taxon>
        <taxon>Chaetothyriomycetidae</taxon>
        <taxon>Chaetothyriales</taxon>
        <taxon>Herpotrichiellaceae</taxon>
        <taxon>Fonsecaea</taxon>
    </lineage>
</organism>
<name>A0A178ZS18_9EURO</name>
<evidence type="ECO:0000256" key="1">
    <source>
        <dbReference type="SAM" id="MobiDB-lite"/>
    </source>
</evidence>
<evidence type="ECO:0000313" key="3">
    <source>
        <dbReference type="Proteomes" id="UP000078343"/>
    </source>
</evidence>